<dbReference type="OrthoDB" id="9763467at2"/>
<dbReference type="GO" id="GO:0005524">
    <property type="term" value="F:ATP binding"/>
    <property type="evidence" value="ECO:0007669"/>
    <property type="project" value="InterPro"/>
</dbReference>
<dbReference type="KEGG" id="tbn:TBH_C2098"/>
<dbReference type="HAMAP" id="MF_00149">
    <property type="entry name" value="DNA_mis_repair"/>
    <property type="match status" value="1"/>
</dbReference>
<feature type="region of interest" description="Disordered" evidence="6">
    <location>
        <begin position="335"/>
        <end position="363"/>
    </location>
</feature>
<dbReference type="SMART" id="SM01340">
    <property type="entry name" value="DNA_mis_repair"/>
    <property type="match status" value="1"/>
</dbReference>
<evidence type="ECO:0000259" key="7">
    <source>
        <dbReference type="SMART" id="SM00853"/>
    </source>
</evidence>
<evidence type="ECO:0000256" key="3">
    <source>
        <dbReference type="ARBA" id="ARBA00022763"/>
    </source>
</evidence>
<dbReference type="Pfam" id="PF01119">
    <property type="entry name" value="DNA_mis_repair"/>
    <property type="match status" value="1"/>
</dbReference>
<dbReference type="InterPro" id="IPR020667">
    <property type="entry name" value="DNA_mismatch_repair_MutL"/>
</dbReference>
<dbReference type="Pfam" id="PF08676">
    <property type="entry name" value="MutL_C"/>
    <property type="match status" value="1"/>
</dbReference>
<dbReference type="InterPro" id="IPR037198">
    <property type="entry name" value="MutL_C_sf"/>
</dbReference>
<dbReference type="AlphaFoldDB" id="A0A7U6JJK1"/>
<keyword evidence="10" id="KW-1185">Reference proteome</keyword>
<dbReference type="EMBL" id="AP012273">
    <property type="protein sequence ID" value="BAO45010.1"/>
    <property type="molecule type" value="Genomic_DNA"/>
</dbReference>
<organism evidence="9 10">
    <name type="scientific">Thiolapillus brandeum</name>
    <dbReference type="NCBI Taxonomy" id="1076588"/>
    <lineage>
        <taxon>Bacteria</taxon>
        <taxon>Pseudomonadati</taxon>
        <taxon>Pseudomonadota</taxon>
        <taxon>Gammaproteobacteria</taxon>
        <taxon>Chromatiales</taxon>
        <taxon>Sedimenticolaceae</taxon>
        <taxon>Thiolapillus</taxon>
    </lineage>
</organism>
<dbReference type="InterPro" id="IPR014762">
    <property type="entry name" value="DNA_mismatch_repair_CS"/>
</dbReference>
<dbReference type="FunFam" id="3.30.565.10:FF:000003">
    <property type="entry name" value="DNA mismatch repair endonuclease MutL"/>
    <property type="match status" value="1"/>
</dbReference>
<evidence type="ECO:0000256" key="6">
    <source>
        <dbReference type="SAM" id="MobiDB-lite"/>
    </source>
</evidence>
<dbReference type="InterPro" id="IPR013507">
    <property type="entry name" value="DNA_mismatch_S5_2-like"/>
</dbReference>
<dbReference type="NCBIfam" id="TIGR00585">
    <property type="entry name" value="mutl"/>
    <property type="match status" value="1"/>
</dbReference>
<dbReference type="Gene3D" id="3.30.1540.20">
    <property type="entry name" value="MutL, C-terminal domain, dimerisation subdomain"/>
    <property type="match status" value="1"/>
</dbReference>
<gene>
    <name evidence="5" type="primary">mutL</name>
    <name evidence="9" type="ORF">TBH_C2098</name>
</gene>
<evidence type="ECO:0000256" key="2">
    <source>
        <dbReference type="ARBA" id="ARBA00021975"/>
    </source>
</evidence>
<dbReference type="InterPro" id="IPR038973">
    <property type="entry name" value="MutL/Mlh/Pms-like"/>
</dbReference>
<sequence length="597" mass="66310">MTRRIHSLPSQLVNQIAAGEVVERPASVIKELVENSLDAGAGLVDVEVQQGGVKRIRVRDDGRGIARDDLALALSRHATSKVASLADLEGITSMGFRGEALPSIASVSRLILTSREQDADQAWQIDAEDAQPRPAAHPAGTTVEVRDLFYNTPARRKFLKTEKTEFRHLEQVLRRLALARFDVGFKLAHNGRQIFSARQAASLVEREKRIAALLGQSFIDNSLRFEHEAAGLRLWGWVGLPAFSRSQADMQHFFVNGRMVRDKLVSHAIRQAYQDVLYHGRHPAFLLYLELRPQLVDVNVHPTKHEVRFREGRLVHDYLFRTLHQVLADARPEDVLPEGRSPAEEALAPPLSQSGTAFQPPRIREDSSAYQPSFAWQTPAGRSADQGRAAPPPPMPAQEATADTPPLGYALAQLHGVYILAQNQEGLVLVDMHAAHERITYERMKQAVQGQGIRSQPLLVPVSVKVSPREVELALENRDLLADLGMQLDALGKDSLAVRAMPTLLEGADAESLVRDLLADLVTHGSSQRLREAMNEVLSTMACHGSVRANRRLALEEMNALLRDIESTERSGQCNHGRPTWTRMSMAELDKLFLRGR</sequence>
<dbReference type="RefSeq" id="WP_041068293.1">
    <property type="nucleotide sequence ID" value="NZ_AP012273.1"/>
</dbReference>
<keyword evidence="3 5" id="KW-0227">DNA damage</keyword>
<dbReference type="InterPro" id="IPR014721">
    <property type="entry name" value="Ribsml_uS5_D2-typ_fold_subgr"/>
</dbReference>
<dbReference type="PROSITE" id="PS00058">
    <property type="entry name" value="DNA_MISMATCH_REPAIR_1"/>
    <property type="match status" value="1"/>
</dbReference>
<comment type="similarity">
    <text evidence="1 5">Belongs to the DNA mismatch repair MutL/HexB family.</text>
</comment>
<dbReference type="FunFam" id="3.30.230.10:FF:000013">
    <property type="entry name" value="DNA mismatch repair endonuclease MutL"/>
    <property type="match status" value="1"/>
</dbReference>
<dbReference type="SUPFAM" id="SSF54211">
    <property type="entry name" value="Ribosomal protein S5 domain 2-like"/>
    <property type="match status" value="1"/>
</dbReference>
<evidence type="ECO:0000256" key="5">
    <source>
        <dbReference type="HAMAP-Rule" id="MF_00149"/>
    </source>
</evidence>
<evidence type="ECO:0000256" key="4">
    <source>
        <dbReference type="ARBA" id="ARBA00023204"/>
    </source>
</evidence>
<dbReference type="Gene3D" id="3.30.230.10">
    <property type="match status" value="1"/>
</dbReference>
<dbReference type="GO" id="GO:0032300">
    <property type="term" value="C:mismatch repair complex"/>
    <property type="evidence" value="ECO:0007669"/>
    <property type="project" value="InterPro"/>
</dbReference>
<proteinExistence type="inferred from homology"/>
<evidence type="ECO:0000259" key="8">
    <source>
        <dbReference type="SMART" id="SM01340"/>
    </source>
</evidence>
<dbReference type="Pfam" id="PF13589">
    <property type="entry name" value="HATPase_c_3"/>
    <property type="match status" value="1"/>
</dbReference>
<feature type="domain" description="DNA mismatch repair protein S5" evidence="8">
    <location>
        <begin position="210"/>
        <end position="328"/>
    </location>
</feature>
<accession>A0A7U6JJK1</accession>
<keyword evidence="4 5" id="KW-0234">DNA repair</keyword>
<dbReference type="GO" id="GO:0006298">
    <property type="term" value="P:mismatch repair"/>
    <property type="evidence" value="ECO:0007669"/>
    <property type="project" value="UniProtKB-UniRule"/>
</dbReference>
<dbReference type="InterPro" id="IPR042121">
    <property type="entry name" value="MutL_C_regsub"/>
</dbReference>
<dbReference type="Gene3D" id="3.30.565.10">
    <property type="entry name" value="Histidine kinase-like ATPase, C-terminal domain"/>
    <property type="match status" value="1"/>
</dbReference>
<dbReference type="GO" id="GO:0140664">
    <property type="term" value="F:ATP-dependent DNA damage sensor activity"/>
    <property type="evidence" value="ECO:0007669"/>
    <property type="project" value="InterPro"/>
</dbReference>
<dbReference type="Proteomes" id="UP000031631">
    <property type="component" value="Chromosome"/>
</dbReference>
<comment type="function">
    <text evidence="5">This protein is involved in the repair of mismatches in DNA. It is required for dam-dependent methyl-directed DNA mismatch repair. May act as a 'molecular matchmaker', a protein that promotes the formation of a stable complex between two or more DNA-binding proteins in an ATP-dependent manner without itself being part of a final effector complex.</text>
</comment>
<dbReference type="PANTHER" id="PTHR10073">
    <property type="entry name" value="DNA MISMATCH REPAIR PROTEIN MLH, PMS, MUTL"/>
    <property type="match status" value="1"/>
</dbReference>
<dbReference type="InterPro" id="IPR036890">
    <property type="entry name" value="HATPase_C_sf"/>
</dbReference>
<dbReference type="GO" id="GO:0030983">
    <property type="term" value="F:mismatched DNA binding"/>
    <property type="evidence" value="ECO:0007669"/>
    <property type="project" value="InterPro"/>
</dbReference>
<name>A0A7U6JJK1_9GAMM</name>
<dbReference type="InterPro" id="IPR014790">
    <property type="entry name" value="MutL_C"/>
</dbReference>
<evidence type="ECO:0000256" key="1">
    <source>
        <dbReference type="ARBA" id="ARBA00006082"/>
    </source>
</evidence>
<reference evidence="9 10" key="1">
    <citation type="journal article" date="2014" name="PLoS ONE">
        <title>Physiological and genomic features of a novel sulfur-oxidizing gammaproteobacterium belonging to a previously uncultivated symbiotic lineage isolated from a hydrothermal vent.</title>
        <authorList>
            <person name="Nunoura T."/>
            <person name="Takaki Y."/>
            <person name="Kazama H."/>
            <person name="Kakuta J."/>
            <person name="Shimamura S."/>
            <person name="Makita H."/>
            <person name="Hirai M."/>
            <person name="Miyazaki M."/>
            <person name="Takai K."/>
        </authorList>
    </citation>
    <scope>NUCLEOTIDE SEQUENCE [LARGE SCALE GENOMIC DNA]</scope>
    <source>
        <strain evidence="9 10">Hiromi1</strain>
    </source>
</reference>
<dbReference type="CDD" id="cd16926">
    <property type="entry name" value="HATPase_MutL-MLH-PMS-like"/>
    <property type="match status" value="1"/>
</dbReference>
<feature type="region of interest" description="Disordered" evidence="6">
    <location>
        <begin position="378"/>
        <end position="403"/>
    </location>
</feature>
<feature type="domain" description="MutL C-terminal dimerisation" evidence="7">
    <location>
        <begin position="410"/>
        <end position="553"/>
    </location>
</feature>
<dbReference type="SMART" id="SM00853">
    <property type="entry name" value="MutL_C"/>
    <property type="match status" value="1"/>
</dbReference>
<evidence type="ECO:0000313" key="9">
    <source>
        <dbReference type="EMBL" id="BAO45010.1"/>
    </source>
</evidence>
<dbReference type="GO" id="GO:0016887">
    <property type="term" value="F:ATP hydrolysis activity"/>
    <property type="evidence" value="ECO:0007669"/>
    <property type="project" value="InterPro"/>
</dbReference>
<dbReference type="InterPro" id="IPR020568">
    <property type="entry name" value="Ribosomal_Su5_D2-typ_SF"/>
</dbReference>
<evidence type="ECO:0000313" key="10">
    <source>
        <dbReference type="Proteomes" id="UP000031631"/>
    </source>
</evidence>
<dbReference type="InterPro" id="IPR002099">
    <property type="entry name" value="MutL/Mlh/PMS"/>
</dbReference>
<protein>
    <recommendedName>
        <fullName evidence="2 5">DNA mismatch repair protein MutL</fullName>
    </recommendedName>
</protein>
<dbReference type="Gene3D" id="3.30.1370.100">
    <property type="entry name" value="MutL, C-terminal domain, regulatory subdomain"/>
    <property type="match status" value="1"/>
</dbReference>
<dbReference type="PANTHER" id="PTHR10073:SF12">
    <property type="entry name" value="DNA MISMATCH REPAIR PROTEIN MLH1"/>
    <property type="match status" value="1"/>
</dbReference>
<dbReference type="SUPFAM" id="SSF118116">
    <property type="entry name" value="DNA mismatch repair protein MutL"/>
    <property type="match status" value="1"/>
</dbReference>
<dbReference type="InterPro" id="IPR042120">
    <property type="entry name" value="MutL_C_dimsub"/>
</dbReference>
<dbReference type="CDD" id="cd03482">
    <property type="entry name" value="MutL_Trans_MutL"/>
    <property type="match status" value="1"/>
</dbReference>
<dbReference type="SUPFAM" id="SSF55874">
    <property type="entry name" value="ATPase domain of HSP90 chaperone/DNA topoisomerase II/histidine kinase"/>
    <property type="match status" value="1"/>
</dbReference>